<dbReference type="Gene3D" id="1.10.10.10">
    <property type="entry name" value="Winged helix-like DNA-binding domain superfamily/Winged helix DNA-binding domain"/>
    <property type="match status" value="1"/>
</dbReference>
<dbReference type="InterPro" id="IPR014284">
    <property type="entry name" value="RNA_pol_sigma-70_dom"/>
</dbReference>
<dbReference type="InterPro" id="IPR036388">
    <property type="entry name" value="WH-like_DNA-bd_sf"/>
</dbReference>
<evidence type="ECO:0000256" key="2">
    <source>
        <dbReference type="ARBA" id="ARBA00023015"/>
    </source>
</evidence>
<evidence type="ECO:0000259" key="7">
    <source>
        <dbReference type="Pfam" id="PF04542"/>
    </source>
</evidence>
<evidence type="ECO:0000256" key="3">
    <source>
        <dbReference type="ARBA" id="ARBA00023082"/>
    </source>
</evidence>
<evidence type="ECO:0000313" key="10">
    <source>
        <dbReference type="Proteomes" id="UP001370348"/>
    </source>
</evidence>
<proteinExistence type="inferred from homology"/>
<organism evidence="9 10">
    <name type="scientific">Pendulispora albinea</name>
    <dbReference type="NCBI Taxonomy" id="2741071"/>
    <lineage>
        <taxon>Bacteria</taxon>
        <taxon>Pseudomonadati</taxon>
        <taxon>Myxococcota</taxon>
        <taxon>Myxococcia</taxon>
        <taxon>Myxococcales</taxon>
        <taxon>Sorangiineae</taxon>
        <taxon>Pendulisporaceae</taxon>
        <taxon>Pendulispora</taxon>
    </lineage>
</organism>
<keyword evidence="5" id="KW-0804">Transcription</keyword>
<accession>A0ABZ2LY28</accession>
<keyword evidence="4" id="KW-0238">DNA-binding</keyword>
<keyword evidence="10" id="KW-1185">Reference proteome</keyword>
<dbReference type="SUPFAM" id="SSF88946">
    <property type="entry name" value="Sigma2 domain of RNA polymerase sigma factors"/>
    <property type="match status" value="1"/>
</dbReference>
<dbReference type="NCBIfam" id="TIGR02937">
    <property type="entry name" value="sigma70-ECF"/>
    <property type="match status" value="1"/>
</dbReference>
<dbReference type="InterPro" id="IPR007627">
    <property type="entry name" value="RNA_pol_sigma70_r2"/>
</dbReference>
<keyword evidence="3" id="KW-0731">Sigma factor</keyword>
<feature type="domain" description="RNA polymerase sigma-70 region 2" evidence="7">
    <location>
        <begin position="32"/>
        <end position="94"/>
    </location>
</feature>
<evidence type="ECO:0000256" key="1">
    <source>
        <dbReference type="ARBA" id="ARBA00010641"/>
    </source>
</evidence>
<dbReference type="InterPro" id="IPR013324">
    <property type="entry name" value="RNA_pol_sigma_r3/r4-like"/>
</dbReference>
<evidence type="ECO:0000256" key="4">
    <source>
        <dbReference type="ARBA" id="ARBA00023125"/>
    </source>
</evidence>
<dbReference type="SUPFAM" id="SSF88659">
    <property type="entry name" value="Sigma3 and sigma4 domains of RNA polymerase sigma factors"/>
    <property type="match status" value="1"/>
</dbReference>
<dbReference type="EMBL" id="CP089984">
    <property type="protein sequence ID" value="WXB15833.1"/>
    <property type="molecule type" value="Genomic_DNA"/>
</dbReference>
<gene>
    <name evidence="9" type="ORF">LZC94_00880</name>
</gene>
<evidence type="ECO:0000313" key="9">
    <source>
        <dbReference type="EMBL" id="WXB15833.1"/>
    </source>
</evidence>
<sequence>MTSRDGSATDDLALLDRWSGGDEAAGKLLLKRYFDVLYRFFANKISSDTDDLVQQTMMALLAARDRFEARSTFRAYLLSIARFQLYEHLRRRKRAAELFEYDTVTAFDLDPSPSTRAAERRDHELLLGALRRIPLNFQIALELHYWEDLSGPELAQVLGVPVDTAYSRVRKARELVRRQLKILSAVPSRTAAAHASSTVASGDGEEERGLDDSLMSAGRG</sequence>
<comment type="similarity">
    <text evidence="1">Belongs to the sigma-70 factor family. ECF subfamily.</text>
</comment>
<dbReference type="Pfam" id="PF04542">
    <property type="entry name" value="Sigma70_r2"/>
    <property type="match status" value="1"/>
</dbReference>
<dbReference type="PANTHER" id="PTHR43133">
    <property type="entry name" value="RNA POLYMERASE ECF-TYPE SIGMA FACTO"/>
    <property type="match status" value="1"/>
</dbReference>
<name>A0ABZ2LY28_9BACT</name>
<dbReference type="InterPro" id="IPR013325">
    <property type="entry name" value="RNA_pol_sigma_r2"/>
</dbReference>
<feature type="domain" description="RNA polymerase sigma factor 70 region 4 type 2" evidence="8">
    <location>
        <begin position="124"/>
        <end position="174"/>
    </location>
</feature>
<keyword evidence="2" id="KW-0805">Transcription regulation</keyword>
<evidence type="ECO:0000256" key="6">
    <source>
        <dbReference type="SAM" id="MobiDB-lite"/>
    </source>
</evidence>
<dbReference type="Gene3D" id="1.10.1740.10">
    <property type="match status" value="1"/>
</dbReference>
<reference evidence="9 10" key="1">
    <citation type="submission" date="2021-12" db="EMBL/GenBank/DDBJ databases">
        <title>Discovery of the Pendulisporaceae a myxobacterial family with distinct sporulation behavior and unique specialized metabolism.</title>
        <authorList>
            <person name="Garcia R."/>
            <person name="Popoff A."/>
            <person name="Bader C.D."/>
            <person name="Loehr J."/>
            <person name="Walesch S."/>
            <person name="Walt C."/>
            <person name="Boldt J."/>
            <person name="Bunk B."/>
            <person name="Haeckl F.J.F.P.J."/>
            <person name="Gunesch A.P."/>
            <person name="Birkelbach J."/>
            <person name="Nuebel U."/>
            <person name="Pietschmann T."/>
            <person name="Bach T."/>
            <person name="Mueller R."/>
        </authorList>
    </citation>
    <scope>NUCLEOTIDE SEQUENCE [LARGE SCALE GENOMIC DNA]</scope>
    <source>
        <strain evidence="9 10">MSr11954</strain>
    </source>
</reference>
<dbReference type="Proteomes" id="UP001370348">
    <property type="component" value="Chromosome"/>
</dbReference>
<feature type="region of interest" description="Disordered" evidence="6">
    <location>
        <begin position="193"/>
        <end position="220"/>
    </location>
</feature>
<protein>
    <submittedName>
        <fullName evidence="9">RNA polymerase sigma factor</fullName>
    </submittedName>
</protein>
<dbReference type="InterPro" id="IPR039425">
    <property type="entry name" value="RNA_pol_sigma-70-like"/>
</dbReference>
<dbReference type="InterPro" id="IPR013249">
    <property type="entry name" value="RNA_pol_sigma70_r4_t2"/>
</dbReference>
<evidence type="ECO:0000256" key="5">
    <source>
        <dbReference type="ARBA" id="ARBA00023163"/>
    </source>
</evidence>
<dbReference type="RefSeq" id="WP_394825467.1">
    <property type="nucleotide sequence ID" value="NZ_CP089984.1"/>
</dbReference>
<evidence type="ECO:0000259" key="8">
    <source>
        <dbReference type="Pfam" id="PF08281"/>
    </source>
</evidence>
<dbReference type="Pfam" id="PF08281">
    <property type="entry name" value="Sigma70_r4_2"/>
    <property type="match status" value="1"/>
</dbReference>
<dbReference type="PANTHER" id="PTHR43133:SF8">
    <property type="entry name" value="RNA POLYMERASE SIGMA FACTOR HI_1459-RELATED"/>
    <property type="match status" value="1"/>
</dbReference>